<evidence type="ECO:0000259" key="3">
    <source>
        <dbReference type="Pfam" id="PF13968"/>
    </source>
</evidence>
<dbReference type="EMBL" id="CM029050">
    <property type="protein sequence ID" value="KAG2565016.1"/>
    <property type="molecule type" value="Genomic_DNA"/>
</dbReference>
<protein>
    <recommendedName>
        <fullName evidence="3">DUF4220 domain-containing protein</fullName>
    </recommendedName>
</protein>
<name>A0A8T0Q1K1_PANVG</name>
<feature type="transmembrane region" description="Helical" evidence="2">
    <location>
        <begin position="295"/>
        <end position="317"/>
    </location>
</feature>
<proteinExistence type="predicted"/>
<sequence>MVGAEQVVHLWKEWGIQVLVLLSFMLQVMLLVLSGFRKSMDNGVLRALIWLAYQLADSIAIYVLGHLSITGRSPRDQLMAFWAPFLLLHLGGQDNITAYAMEDNQLWLRHLQTMVVQVAACSYVLYKSSIPSSDSLLRWATMIIFVASIVKYGERVWVLKRASSAPSGGNYRSYVRREDYYSVDLYEKIKKVWGTEALLLIAHHLLDVPMDFLTGPTSDVVTYRSTIMRAEEVYEVVEMQLSLMHDVFYTKAEVINTWYGICIRIILVLGTAAALILSVLQLGNHKDSYKIVDVIVTYVLLVGALVLEITSLLRAMFSSWTCTLLLKWSIYDSGEYRSKARASLCRVVASLCRLIHAAGWGRRYWLGSVGQHNLLQLCVRGKASRRSKIARWLGVEDPWNTLVYSWSIPISTGIKQLVIKQVLRSLQMSEGHPDHIINSRGTSRSKQRPAASRATTTHSGRLMLWRRSPITCFFSLPHGPICSPRLPAAIRMWTYAMVWPV</sequence>
<accession>A0A8T0Q1K1</accession>
<dbReference type="Proteomes" id="UP000823388">
    <property type="component" value="Chromosome 7N"/>
</dbReference>
<evidence type="ECO:0000256" key="1">
    <source>
        <dbReference type="SAM" id="MobiDB-lite"/>
    </source>
</evidence>
<feature type="transmembrane region" description="Helical" evidence="2">
    <location>
        <begin position="136"/>
        <end position="153"/>
    </location>
</feature>
<keyword evidence="2" id="KW-1133">Transmembrane helix</keyword>
<organism evidence="4 5">
    <name type="scientific">Panicum virgatum</name>
    <name type="common">Blackwell switchgrass</name>
    <dbReference type="NCBI Taxonomy" id="38727"/>
    <lineage>
        <taxon>Eukaryota</taxon>
        <taxon>Viridiplantae</taxon>
        <taxon>Streptophyta</taxon>
        <taxon>Embryophyta</taxon>
        <taxon>Tracheophyta</taxon>
        <taxon>Spermatophyta</taxon>
        <taxon>Magnoliopsida</taxon>
        <taxon>Liliopsida</taxon>
        <taxon>Poales</taxon>
        <taxon>Poaceae</taxon>
        <taxon>PACMAD clade</taxon>
        <taxon>Panicoideae</taxon>
        <taxon>Panicodae</taxon>
        <taxon>Paniceae</taxon>
        <taxon>Panicinae</taxon>
        <taxon>Panicum</taxon>
        <taxon>Panicum sect. Hiantes</taxon>
    </lineage>
</organism>
<feature type="transmembrane region" description="Helical" evidence="2">
    <location>
        <begin position="261"/>
        <end position="283"/>
    </location>
</feature>
<dbReference type="PANTHER" id="PTHR31325">
    <property type="entry name" value="OS01G0798800 PROTEIN-RELATED"/>
    <property type="match status" value="1"/>
</dbReference>
<dbReference type="Pfam" id="PF13968">
    <property type="entry name" value="DUF4220"/>
    <property type="match status" value="1"/>
</dbReference>
<keyword evidence="5" id="KW-1185">Reference proteome</keyword>
<keyword evidence="2" id="KW-0812">Transmembrane</keyword>
<reference evidence="4" key="1">
    <citation type="submission" date="2020-05" db="EMBL/GenBank/DDBJ databases">
        <title>WGS assembly of Panicum virgatum.</title>
        <authorList>
            <person name="Lovell J.T."/>
            <person name="Jenkins J."/>
            <person name="Shu S."/>
            <person name="Juenger T.E."/>
            <person name="Schmutz J."/>
        </authorList>
    </citation>
    <scope>NUCLEOTIDE SEQUENCE</scope>
    <source>
        <strain evidence="4">AP13</strain>
    </source>
</reference>
<evidence type="ECO:0000256" key="2">
    <source>
        <dbReference type="SAM" id="Phobius"/>
    </source>
</evidence>
<feature type="domain" description="DUF4220" evidence="3">
    <location>
        <begin position="50"/>
        <end position="376"/>
    </location>
</feature>
<dbReference type="AlphaFoldDB" id="A0A8T0Q1K1"/>
<feature type="region of interest" description="Disordered" evidence="1">
    <location>
        <begin position="433"/>
        <end position="458"/>
    </location>
</feature>
<dbReference type="InterPro" id="IPR025315">
    <property type="entry name" value="DUF4220"/>
</dbReference>
<feature type="transmembrane region" description="Helical" evidence="2">
    <location>
        <begin position="48"/>
        <end position="69"/>
    </location>
</feature>
<evidence type="ECO:0000313" key="5">
    <source>
        <dbReference type="Proteomes" id="UP000823388"/>
    </source>
</evidence>
<feature type="transmembrane region" description="Helical" evidence="2">
    <location>
        <begin position="14"/>
        <end position="36"/>
    </location>
</feature>
<gene>
    <name evidence="4" type="ORF">PVAP13_7NG007180</name>
</gene>
<keyword evidence="2" id="KW-0472">Membrane</keyword>
<comment type="caution">
    <text evidence="4">The sequence shown here is derived from an EMBL/GenBank/DDBJ whole genome shotgun (WGS) entry which is preliminary data.</text>
</comment>
<evidence type="ECO:0000313" key="4">
    <source>
        <dbReference type="EMBL" id="KAG2565016.1"/>
    </source>
</evidence>